<reference evidence="1 2" key="1">
    <citation type="journal article" date="2016" name="Sci. Rep.">
        <title>Draft genome sequencing and secretome analysis of fungal phytopathogen Ascochyta rabiei provides insight into the necrotrophic effector repertoire.</title>
        <authorList>
            <person name="Verma S."/>
            <person name="Gazara R.K."/>
            <person name="Nizam S."/>
            <person name="Parween S."/>
            <person name="Chattopadhyay D."/>
            <person name="Verma P.K."/>
        </authorList>
    </citation>
    <scope>NUCLEOTIDE SEQUENCE [LARGE SCALE GENOMIC DNA]</scope>
    <source>
        <strain evidence="1 2">ArDII</strain>
    </source>
</reference>
<protein>
    <submittedName>
        <fullName evidence="1">Uncharacterized protein</fullName>
    </submittedName>
</protein>
<dbReference type="OrthoDB" id="5413827at2759"/>
<evidence type="ECO:0000313" key="2">
    <source>
        <dbReference type="Proteomes" id="UP000076837"/>
    </source>
</evidence>
<proteinExistence type="predicted"/>
<name>A0A163FHT8_DIDRA</name>
<sequence length="129" mass="14392">MPQPRQAMSGIDSVSDYISEAAQEHINIDLITLTNQIESPLLLLPAELRNSIYTLFCDTVAVKKNSRPPVFHITGSGAALQHTCRQIRSEASLCAKTPTQLCMLRYAYPGLIETKRCVALQTIEMDDWL</sequence>
<evidence type="ECO:0000313" key="1">
    <source>
        <dbReference type="EMBL" id="KZM24374.1"/>
    </source>
</evidence>
<dbReference type="EMBL" id="JYNV01000160">
    <property type="protein sequence ID" value="KZM24374.1"/>
    <property type="molecule type" value="Genomic_DNA"/>
</dbReference>
<keyword evidence="2" id="KW-1185">Reference proteome</keyword>
<accession>A0A163FHT8</accession>
<organism evidence="1 2">
    <name type="scientific">Didymella rabiei</name>
    <name type="common">Chickpea ascochyta blight fungus</name>
    <name type="synonym">Mycosphaerella rabiei</name>
    <dbReference type="NCBI Taxonomy" id="5454"/>
    <lineage>
        <taxon>Eukaryota</taxon>
        <taxon>Fungi</taxon>
        <taxon>Dikarya</taxon>
        <taxon>Ascomycota</taxon>
        <taxon>Pezizomycotina</taxon>
        <taxon>Dothideomycetes</taxon>
        <taxon>Pleosporomycetidae</taxon>
        <taxon>Pleosporales</taxon>
        <taxon>Pleosporineae</taxon>
        <taxon>Didymellaceae</taxon>
        <taxon>Ascochyta</taxon>
    </lineage>
</organism>
<gene>
    <name evidence="1" type="ORF">ST47_g4486</name>
</gene>
<dbReference type="Proteomes" id="UP000076837">
    <property type="component" value="Unassembled WGS sequence"/>
</dbReference>
<dbReference type="AlphaFoldDB" id="A0A163FHT8"/>
<comment type="caution">
    <text evidence="1">The sequence shown here is derived from an EMBL/GenBank/DDBJ whole genome shotgun (WGS) entry which is preliminary data.</text>
</comment>